<dbReference type="GO" id="GO:0003677">
    <property type="term" value="F:DNA binding"/>
    <property type="evidence" value="ECO:0007669"/>
    <property type="project" value="UniProtKB-KW"/>
</dbReference>
<dbReference type="InterPro" id="IPR036388">
    <property type="entry name" value="WH-like_DNA-bd_sf"/>
</dbReference>
<protein>
    <submittedName>
        <fullName evidence="8">Putative MarR family transcriptional regulator</fullName>
    </submittedName>
</protein>
<dbReference type="GO" id="GO:0006950">
    <property type="term" value="P:response to stress"/>
    <property type="evidence" value="ECO:0007669"/>
    <property type="project" value="TreeGrafter"/>
</dbReference>
<evidence type="ECO:0000256" key="6">
    <source>
        <dbReference type="SAM" id="MobiDB-lite"/>
    </source>
</evidence>
<dbReference type="PANTHER" id="PTHR33164">
    <property type="entry name" value="TRANSCRIPTIONAL REGULATOR, MARR FAMILY"/>
    <property type="match status" value="1"/>
</dbReference>
<keyword evidence="2" id="KW-0963">Cytoplasm</keyword>
<feature type="compositionally biased region" description="Acidic residues" evidence="6">
    <location>
        <begin position="126"/>
        <end position="140"/>
    </location>
</feature>
<evidence type="ECO:0000256" key="2">
    <source>
        <dbReference type="ARBA" id="ARBA00022490"/>
    </source>
</evidence>
<feature type="domain" description="HTH marR-type" evidence="7">
    <location>
        <begin position="7"/>
        <end position="158"/>
    </location>
</feature>
<dbReference type="InterPro" id="IPR000835">
    <property type="entry name" value="HTH_MarR-typ"/>
</dbReference>
<comment type="caution">
    <text evidence="8">The sequence shown here is derived from an EMBL/GenBank/DDBJ whole genome shotgun (WGS) entry which is preliminary data.</text>
</comment>
<feature type="region of interest" description="Disordered" evidence="6">
    <location>
        <begin position="120"/>
        <end position="140"/>
    </location>
</feature>
<dbReference type="RefSeq" id="WP_005204330.1">
    <property type="nucleotide sequence ID" value="NZ_BAFC01000045.1"/>
</dbReference>
<evidence type="ECO:0000313" key="8">
    <source>
        <dbReference type="EMBL" id="GAB38493.1"/>
    </source>
</evidence>
<evidence type="ECO:0000256" key="4">
    <source>
        <dbReference type="ARBA" id="ARBA00023125"/>
    </source>
</evidence>
<dbReference type="SUPFAM" id="SSF46785">
    <property type="entry name" value="Winged helix' DNA-binding domain"/>
    <property type="match status" value="1"/>
</dbReference>
<dbReference type="SMART" id="SM00347">
    <property type="entry name" value="HTH_MARR"/>
    <property type="match status" value="1"/>
</dbReference>
<comment type="subcellular location">
    <subcellularLocation>
        <location evidence="1">Cytoplasm</location>
    </subcellularLocation>
</comment>
<dbReference type="GO" id="GO:0005737">
    <property type="term" value="C:cytoplasm"/>
    <property type="evidence" value="ECO:0007669"/>
    <property type="project" value="UniProtKB-SubCell"/>
</dbReference>
<name>H5TYD5_9ACTN</name>
<keyword evidence="9" id="KW-1185">Reference proteome</keyword>
<dbReference type="Proteomes" id="UP000005845">
    <property type="component" value="Unassembled WGS sequence"/>
</dbReference>
<keyword evidence="4" id="KW-0238">DNA-binding</keyword>
<dbReference type="PANTHER" id="PTHR33164:SF5">
    <property type="entry name" value="ORGANIC HYDROPEROXIDE RESISTANCE TRANSCRIPTIONAL REGULATOR"/>
    <property type="match status" value="1"/>
</dbReference>
<dbReference type="GO" id="GO:0003700">
    <property type="term" value="F:DNA-binding transcription factor activity"/>
    <property type="evidence" value="ECO:0007669"/>
    <property type="project" value="InterPro"/>
</dbReference>
<gene>
    <name evidence="8" type="ORF">GOSPT_045_01310</name>
</gene>
<evidence type="ECO:0000256" key="5">
    <source>
        <dbReference type="ARBA" id="ARBA00023163"/>
    </source>
</evidence>
<dbReference type="Gene3D" id="1.10.10.10">
    <property type="entry name" value="Winged helix-like DNA-binding domain superfamily/Winged helix DNA-binding domain"/>
    <property type="match status" value="1"/>
</dbReference>
<dbReference type="eggNOG" id="COG1846">
    <property type="taxonomic scope" value="Bacteria"/>
</dbReference>
<dbReference type="Pfam" id="PF22381">
    <property type="entry name" value="Staph_reg_Sar_Rot"/>
    <property type="match status" value="1"/>
</dbReference>
<dbReference type="InterPro" id="IPR036390">
    <property type="entry name" value="WH_DNA-bd_sf"/>
</dbReference>
<dbReference type="InterPro" id="IPR039422">
    <property type="entry name" value="MarR/SlyA-like"/>
</dbReference>
<reference evidence="8 9" key="1">
    <citation type="submission" date="2012-02" db="EMBL/GenBank/DDBJ databases">
        <title>Whole genome shotgun sequence of Gordonia sputi NBRC 100414.</title>
        <authorList>
            <person name="Yoshida I."/>
            <person name="Hosoyama A."/>
            <person name="Tsuchikane K."/>
            <person name="Katsumata H."/>
            <person name="Yamazaki S."/>
            <person name="Fujita N."/>
        </authorList>
    </citation>
    <scope>NUCLEOTIDE SEQUENCE [LARGE SCALE GENOMIC DNA]</scope>
    <source>
        <strain evidence="8 9">NBRC 100414</strain>
    </source>
</reference>
<evidence type="ECO:0000259" key="7">
    <source>
        <dbReference type="PROSITE" id="PS50995"/>
    </source>
</evidence>
<dbReference type="AlphaFoldDB" id="H5TYD5"/>
<accession>H5TYD5</accession>
<dbReference type="InterPro" id="IPR055166">
    <property type="entry name" value="Transc_reg_Sar_Rot_HTH"/>
</dbReference>
<evidence type="ECO:0000256" key="3">
    <source>
        <dbReference type="ARBA" id="ARBA00023015"/>
    </source>
</evidence>
<proteinExistence type="predicted"/>
<dbReference type="PROSITE" id="PS50995">
    <property type="entry name" value="HTH_MARR_2"/>
    <property type="match status" value="1"/>
</dbReference>
<sequence>MGKIRLDDHLCFALYTASRAIIAAERPGLRELGLTYPQYLVMLVLWEEESVPIGRLGERLQLDSGTVSPLVRRLESMGHVERRRSPDDERSTIVSLTESGAALGEKSDCVMAALVDALTGSSNDSSVDDPAEPGAESDADFDVDAAVELRAALHQLSDVLRANQAR</sequence>
<keyword evidence="5" id="KW-0804">Transcription</keyword>
<keyword evidence="3" id="KW-0805">Transcription regulation</keyword>
<dbReference type="EMBL" id="BAFC01000045">
    <property type="protein sequence ID" value="GAB38493.1"/>
    <property type="molecule type" value="Genomic_DNA"/>
</dbReference>
<organism evidence="8 9">
    <name type="scientific">Gordonia sputi NBRC 100414</name>
    <dbReference type="NCBI Taxonomy" id="1089453"/>
    <lineage>
        <taxon>Bacteria</taxon>
        <taxon>Bacillati</taxon>
        <taxon>Actinomycetota</taxon>
        <taxon>Actinomycetes</taxon>
        <taxon>Mycobacteriales</taxon>
        <taxon>Gordoniaceae</taxon>
        <taxon>Gordonia</taxon>
    </lineage>
</organism>
<evidence type="ECO:0000256" key="1">
    <source>
        <dbReference type="ARBA" id="ARBA00004496"/>
    </source>
</evidence>
<evidence type="ECO:0000313" key="9">
    <source>
        <dbReference type="Proteomes" id="UP000005845"/>
    </source>
</evidence>